<protein>
    <submittedName>
        <fullName evidence="1">Choline dehydrogenase</fullName>
    </submittedName>
</protein>
<sequence>MADLAADYIVVGGGLTGCVVASRLSQSAQKPKVILLEAGGDSSSNPAADSFLSGLSLLGGEFDYFYKSEPVKTTADRVHSLSSGKALGGGSIINYGGWLRADAADYDEWARTVGDNRWSYEAFKPWFRKTEHFHGEDADEHGFDGPMHVTPVSTADPGRKYLLREPVKEAWTELGVSPNLQRKNGATAGLAEFYENSHEGMRQPSNKVYPLDDVEVFTSTVVRRVTFTGATATGVELADGRKATARKEVIICAGTYRTPQVLMLSGIGPSATLTELGIPIVHESPHVGQNLHDHFAIYLAFRLRDPSKGYALGSAAWQDPALFKCLPWDWVVSEPLPSEVLAKHEVSAEKQKQNLWEVMTLYVPPGIPGIPIDGTHIATSTMVLLPTSRGAVSVKTSNPNDPPRIEPNYLSTELDRDCLVHATRQTLRLMLTTDTMKTIIEGESPPSGEGLDGLTPLTADASDEVIEERIRRTGMQHHHSGGTAAMGKVVDTKGLVLGVKGLRVVDASIVPIPMGGHPQATLYAMAEQLASIIINDAA</sequence>
<gene>
    <name evidence="1" type="ORF">F4821DRAFT_153451</name>
</gene>
<comment type="caution">
    <text evidence="1">The sequence shown here is derived from an EMBL/GenBank/DDBJ whole genome shotgun (WGS) entry which is preliminary data.</text>
</comment>
<keyword evidence="2" id="KW-1185">Reference proteome</keyword>
<name>A0ACC0CXF1_9PEZI</name>
<organism evidence="1 2">
    <name type="scientific">Hypoxylon rubiginosum</name>
    <dbReference type="NCBI Taxonomy" id="110542"/>
    <lineage>
        <taxon>Eukaryota</taxon>
        <taxon>Fungi</taxon>
        <taxon>Dikarya</taxon>
        <taxon>Ascomycota</taxon>
        <taxon>Pezizomycotina</taxon>
        <taxon>Sordariomycetes</taxon>
        <taxon>Xylariomycetidae</taxon>
        <taxon>Xylariales</taxon>
        <taxon>Hypoxylaceae</taxon>
        <taxon>Hypoxylon</taxon>
    </lineage>
</organism>
<dbReference type="Proteomes" id="UP001497680">
    <property type="component" value="Unassembled WGS sequence"/>
</dbReference>
<dbReference type="EMBL" id="MU394328">
    <property type="protein sequence ID" value="KAI6085134.1"/>
    <property type="molecule type" value="Genomic_DNA"/>
</dbReference>
<reference evidence="1 2" key="1">
    <citation type="journal article" date="2022" name="New Phytol.">
        <title>Ecological generalism drives hyperdiversity of secondary metabolite gene clusters in xylarialean endophytes.</title>
        <authorList>
            <person name="Franco M.E.E."/>
            <person name="Wisecaver J.H."/>
            <person name="Arnold A.E."/>
            <person name="Ju Y.M."/>
            <person name="Slot J.C."/>
            <person name="Ahrendt S."/>
            <person name="Moore L.P."/>
            <person name="Eastman K.E."/>
            <person name="Scott K."/>
            <person name="Konkel Z."/>
            <person name="Mondo S.J."/>
            <person name="Kuo A."/>
            <person name="Hayes R.D."/>
            <person name="Haridas S."/>
            <person name="Andreopoulos B."/>
            <person name="Riley R."/>
            <person name="LaButti K."/>
            <person name="Pangilinan J."/>
            <person name="Lipzen A."/>
            <person name="Amirebrahimi M."/>
            <person name="Yan J."/>
            <person name="Adam C."/>
            <person name="Keymanesh K."/>
            <person name="Ng V."/>
            <person name="Louie K."/>
            <person name="Northen T."/>
            <person name="Drula E."/>
            <person name="Henrissat B."/>
            <person name="Hsieh H.M."/>
            <person name="Youens-Clark K."/>
            <person name="Lutzoni F."/>
            <person name="Miadlikowska J."/>
            <person name="Eastwood D.C."/>
            <person name="Hamelin R.C."/>
            <person name="Grigoriev I.V."/>
            <person name="U'Ren J.M."/>
        </authorList>
    </citation>
    <scope>NUCLEOTIDE SEQUENCE [LARGE SCALE GENOMIC DNA]</scope>
    <source>
        <strain evidence="1 2">ER1909</strain>
    </source>
</reference>
<evidence type="ECO:0000313" key="2">
    <source>
        <dbReference type="Proteomes" id="UP001497680"/>
    </source>
</evidence>
<evidence type="ECO:0000313" key="1">
    <source>
        <dbReference type="EMBL" id="KAI6085134.1"/>
    </source>
</evidence>
<accession>A0ACC0CXF1</accession>
<proteinExistence type="predicted"/>